<protein>
    <submittedName>
        <fullName evidence="2">Uncharacterized protein</fullName>
    </submittedName>
</protein>
<feature type="compositionally biased region" description="Basic and acidic residues" evidence="1">
    <location>
        <begin position="102"/>
        <end position="133"/>
    </location>
</feature>
<organism evidence="2 3">
    <name type="scientific">Klebsormidium nitens</name>
    <name type="common">Green alga</name>
    <name type="synonym">Ulothrix nitens</name>
    <dbReference type="NCBI Taxonomy" id="105231"/>
    <lineage>
        <taxon>Eukaryota</taxon>
        <taxon>Viridiplantae</taxon>
        <taxon>Streptophyta</taxon>
        <taxon>Klebsormidiophyceae</taxon>
        <taxon>Klebsormidiales</taxon>
        <taxon>Klebsormidiaceae</taxon>
        <taxon>Klebsormidium</taxon>
    </lineage>
</organism>
<reference evidence="2 3" key="1">
    <citation type="journal article" date="2014" name="Nat. Commun.">
        <title>Klebsormidium flaccidum genome reveals primary factors for plant terrestrial adaptation.</title>
        <authorList>
            <person name="Hori K."/>
            <person name="Maruyama F."/>
            <person name="Fujisawa T."/>
            <person name="Togashi T."/>
            <person name="Yamamoto N."/>
            <person name="Seo M."/>
            <person name="Sato S."/>
            <person name="Yamada T."/>
            <person name="Mori H."/>
            <person name="Tajima N."/>
            <person name="Moriyama T."/>
            <person name="Ikeuchi M."/>
            <person name="Watanabe M."/>
            <person name="Wada H."/>
            <person name="Kobayashi K."/>
            <person name="Saito M."/>
            <person name="Masuda T."/>
            <person name="Sasaki-Sekimoto Y."/>
            <person name="Mashiguchi K."/>
            <person name="Awai K."/>
            <person name="Shimojima M."/>
            <person name="Masuda S."/>
            <person name="Iwai M."/>
            <person name="Nobusawa T."/>
            <person name="Narise T."/>
            <person name="Kondo S."/>
            <person name="Saito H."/>
            <person name="Sato R."/>
            <person name="Murakawa M."/>
            <person name="Ihara Y."/>
            <person name="Oshima-Yamada Y."/>
            <person name="Ohtaka K."/>
            <person name="Satoh M."/>
            <person name="Sonobe K."/>
            <person name="Ishii M."/>
            <person name="Ohtani R."/>
            <person name="Kanamori-Sato M."/>
            <person name="Honoki R."/>
            <person name="Miyazaki D."/>
            <person name="Mochizuki H."/>
            <person name="Umetsu J."/>
            <person name="Higashi K."/>
            <person name="Shibata D."/>
            <person name="Kamiya Y."/>
            <person name="Sato N."/>
            <person name="Nakamura Y."/>
            <person name="Tabata S."/>
            <person name="Ida S."/>
            <person name="Kurokawa K."/>
            <person name="Ohta H."/>
        </authorList>
    </citation>
    <scope>NUCLEOTIDE SEQUENCE [LARGE SCALE GENOMIC DNA]</scope>
    <source>
        <strain evidence="2 3">NIES-2285</strain>
    </source>
</reference>
<feature type="region of interest" description="Disordered" evidence="1">
    <location>
        <begin position="1"/>
        <end position="148"/>
    </location>
</feature>
<dbReference type="EMBL" id="DF236972">
    <property type="protein sequence ID" value="GAQ79066.1"/>
    <property type="molecule type" value="Genomic_DNA"/>
</dbReference>
<sequence length="148" mass="16110">MQTVKEATASVVEGAKGVAEKLVGDSHDQKAQEDTQEKVKESQKVEEPGETDAVQEAVAGLEDVKERKRKHGDVLGNEPATEKMPDKEDEKDVQKASAADAGLKELERLERNVEKENEAAQDELTKMSNDNKRAKPNGAVEAQGGDQE</sequence>
<dbReference type="AlphaFoldDB" id="A0A1Y1HR49"/>
<feature type="compositionally biased region" description="Basic and acidic residues" evidence="1">
    <location>
        <begin position="80"/>
        <end position="94"/>
    </location>
</feature>
<accession>A0A1Y1HR49</accession>
<dbReference type="Proteomes" id="UP000054558">
    <property type="component" value="Unassembled WGS sequence"/>
</dbReference>
<keyword evidence="3" id="KW-1185">Reference proteome</keyword>
<proteinExistence type="predicted"/>
<evidence type="ECO:0000313" key="2">
    <source>
        <dbReference type="EMBL" id="GAQ79066.1"/>
    </source>
</evidence>
<evidence type="ECO:0000313" key="3">
    <source>
        <dbReference type="Proteomes" id="UP000054558"/>
    </source>
</evidence>
<name>A0A1Y1HR49_KLENI</name>
<evidence type="ECO:0000256" key="1">
    <source>
        <dbReference type="SAM" id="MobiDB-lite"/>
    </source>
</evidence>
<feature type="compositionally biased region" description="Basic and acidic residues" evidence="1">
    <location>
        <begin position="18"/>
        <end position="47"/>
    </location>
</feature>
<gene>
    <name evidence="2" type="ORF">KFL_000230440</name>
</gene>